<keyword evidence="5" id="KW-1185">Reference proteome</keyword>
<dbReference type="InterPro" id="IPR001303">
    <property type="entry name" value="Aldolase_II/adducin_N"/>
</dbReference>
<dbReference type="SUPFAM" id="SSF53639">
    <property type="entry name" value="AraD/HMP-PK domain-like"/>
    <property type="match status" value="2"/>
</dbReference>
<keyword evidence="1" id="KW-0479">Metal-binding</keyword>
<dbReference type="InterPro" id="IPR050197">
    <property type="entry name" value="Aldolase_class_II_sugar_metab"/>
</dbReference>
<dbReference type="GO" id="GO:0005829">
    <property type="term" value="C:cytosol"/>
    <property type="evidence" value="ECO:0007669"/>
    <property type="project" value="TreeGrafter"/>
</dbReference>
<proteinExistence type="predicted"/>
<organism evidence="4 5">
    <name type="scientific">Carboxylicivirga sediminis</name>
    <dbReference type="NCBI Taxonomy" id="2006564"/>
    <lineage>
        <taxon>Bacteria</taxon>
        <taxon>Pseudomonadati</taxon>
        <taxon>Bacteroidota</taxon>
        <taxon>Bacteroidia</taxon>
        <taxon>Marinilabiliales</taxon>
        <taxon>Marinilabiliaceae</taxon>
        <taxon>Carboxylicivirga</taxon>
    </lineage>
</organism>
<accession>A0A941F4P2</accession>
<comment type="caution">
    <text evidence="4">The sequence shown here is derived from an EMBL/GenBank/DDBJ whole genome shotgun (WGS) entry which is preliminary data.</text>
</comment>
<evidence type="ECO:0000256" key="1">
    <source>
        <dbReference type="ARBA" id="ARBA00022723"/>
    </source>
</evidence>
<dbReference type="Proteomes" id="UP000679220">
    <property type="component" value="Unassembled WGS sequence"/>
</dbReference>
<feature type="domain" description="Class II aldolase/adducin N-terminal" evidence="3">
    <location>
        <begin position="13"/>
        <end position="189"/>
    </location>
</feature>
<sequence>MSVRNLNLLHPRDQIIMIINRIYKKGLTTTSGGNISIMDESGDMWVTPSGVDKGSLKPGDIMCVKADGEIIGPHKPSMEYPFHKAIYVERPDLKSVVHAHPPALVAFSIVRQIPNTNVIPQVKSVCGPIGYAKYHIPGSNQLGNSISEQFKNGFDSVIMENHGAVVGGKNVIKAYERFETLEFACRTLINSNIIGEPKFLTEEQIYSFNNQVPTDYPKMSNVVYTSDEKGIRHEIKDMVRRACDQGLMMSTYGTISVRWKGNDFLITPTDATRWDIQESDIVQVKDGKCEADKVPSRSTWLHQKIYEMHPEINAIILTQPEYLMAYGVTHKKLDVRTIPESWIFLQDMANVPFGSHFAQNNLLPELISKDNPGVIIENDSVLMTGNNLLQAFDRLEVAEFSAKSLVMGTSLGSFEPMSDNEIDELRKTFC</sequence>
<evidence type="ECO:0000256" key="2">
    <source>
        <dbReference type="ARBA" id="ARBA00023239"/>
    </source>
</evidence>
<dbReference type="PANTHER" id="PTHR22789:SF0">
    <property type="entry name" value="3-OXO-TETRONATE 4-PHOSPHATE DECARBOXYLASE-RELATED"/>
    <property type="match status" value="1"/>
</dbReference>
<dbReference type="GO" id="GO:0046872">
    <property type="term" value="F:metal ion binding"/>
    <property type="evidence" value="ECO:0007669"/>
    <property type="project" value="UniProtKB-KW"/>
</dbReference>
<dbReference type="GO" id="GO:0019323">
    <property type="term" value="P:pentose catabolic process"/>
    <property type="evidence" value="ECO:0007669"/>
    <property type="project" value="TreeGrafter"/>
</dbReference>
<protein>
    <submittedName>
        <fullName evidence="4">Class II aldolase/adducin family protein</fullName>
    </submittedName>
</protein>
<dbReference type="Gene3D" id="3.40.225.10">
    <property type="entry name" value="Class II aldolase/adducin N-terminal domain"/>
    <property type="match status" value="2"/>
</dbReference>
<dbReference type="InterPro" id="IPR036409">
    <property type="entry name" value="Aldolase_II/adducin_N_sf"/>
</dbReference>
<evidence type="ECO:0000313" key="5">
    <source>
        <dbReference type="Proteomes" id="UP000679220"/>
    </source>
</evidence>
<dbReference type="EMBL" id="JAGTAR010000013">
    <property type="protein sequence ID" value="MBR8535909.1"/>
    <property type="molecule type" value="Genomic_DNA"/>
</dbReference>
<reference evidence="4" key="2">
    <citation type="submission" date="2021-04" db="EMBL/GenBank/DDBJ databases">
        <authorList>
            <person name="Zhang T."/>
            <person name="Zhang Y."/>
            <person name="Lu D."/>
            <person name="Zuo D."/>
            <person name="Du Z."/>
        </authorList>
    </citation>
    <scope>NUCLEOTIDE SEQUENCE</scope>
    <source>
        <strain evidence="4">JR1</strain>
    </source>
</reference>
<dbReference type="Pfam" id="PF00596">
    <property type="entry name" value="Aldolase_II"/>
    <property type="match status" value="2"/>
</dbReference>
<dbReference type="RefSeq" id="WP_212190387.1">
    <property type="nucleotide sequence ID" value="NZ_JAGTAR010000013.1"/>
</dbReference>
<dbReference type="PANTHER" id="PTHR22789">
    <property type="entry name" value="FUCULOSE PHOSPHATE ALDOLASE"/>
    <property type="match status" value="1"/>
</dbReference>
<keyword evidence="2" id="KW-0456">Lyase</keyword>
<evidence type="ECO:0000313" key="4">
    <source>
        <dbReference type="EMBL" id="MBR8535909.1"/>
    </source>
</evidence>
<evidence type="ECO:0000259" key="3">
    <source>
        <dbReference type="SMART" id="SM01007"/>
    </source>
</evidence>
<name>A0A941F4P2_9BACT</name>
<gene>
    <name evidence="4" type="ORF">KDU71_10105</name>
</gene>
<feature type="domain" description="Class II aldolase/adducin N-terminal" evidence="3">
    <location>
        <begin position="233"/>
        <end position="406"/>
    </location>
</feature>
<dbReference type="GO" id="GO:0016832">
    <property type="term" value="F:aldehyde-lyase activity"/>
    <property type="evidence" value="ECO:0007669"/>
    <property type="project" value="TreeGrafter"/>
</dbReference>
<dbReference type="AlphaFoldDB" id="A0A941F4P2"/>
<reference evidence="4" key="1">
    <citation type="journal article" date="2018" name="Int. J. Syst. Evol. Microbiol.">
        <title>Carboxylicivirga sediminis sp. nov., isolated from coastal sediment.</title>
        <authorList>
            <person name="Wang F.Q."/>
            <person name="Ren L.H."/>
            <person name="Zou R.J."/>
            <person name="Sun Y.Z."/>
            <person name="Liu X.J."/>
            <person name="Jiang F."/>
            <person name="Liu L.J."/>
        </authorList>
    </citation>
    <scope>NUCLEOTIDE SEQUENCE</scope>
    <source>
        <strain evidence="4">JR1</strain>
    </source>
</reference>
<dbReference type="SMART" id="SM01007">
    <property type="entry name" value="Aldolase_II"/>
    <property type="match status" value="2"/>
</dbReference>